<reference evidence="2" key="1">
    <citation type="submission" date="2017-10" db="EMBL/GenBank/DDBJ databases">
        <title>Rapid genome shrinkage in a self-fertile nematode reveals novel sperm competition proteins.</title>
        <authorList>
            <person name="Yin D."/>
            <person name="Schwarz E.M."/>
            <person name="Thomas C.G."/>
            <person name="Felde R.L."/>
            <person name="Korf I.F."/>
            <person name="Cutter A.D."/>
            <person name="Schartner C.M."/>
            <person name="Ralston E.J."/>
            <person name="Meyer B.J."/>
            <person name="Haag E.S."/>
        </authorList>
    </citation>
    <scope>NUCLEOTIDE SEQUENCE [LARGE SCALE GENOMIC DNA]</scope>
    <source>
        <strain evidence="2">JU1422</strain>
    </source>
</reference>
<gene>
    <name evidence="1" type="primary">Cnig_chr_X.g25392</name>
    <name evidence="1" type="ORF">B9Z55_025392</name>
</gene>
<dbReference type="AlphaFoldDB" id="A0A2G5SY75"/>
<comment type="caution">
    <text evidence="1">The sequence shown here is derived from an EMBL/GenBank/DDBJ whole genome shotgun (WGS) entry which is preliminary data.</text>
</comment>
<proteinExistence type="predicted"/>
<protein>
    <submittedName>
        <fullName evidence="1">Uncharacterized protein</fullName>
    </submittedName>
</protein>
<evidence type="ECO:0000313" key="2">
    <source>
        <dbReference type="Proteomes" id="UP000230233"/>
    </source>
</evidence>
<evidence type="ECO:0000313" key="1">
    <source>
        <dbReference type="EMBL" id="PIC20074.1"/>
    </source>
</evidence>
<accession>A0A2G5SY75</accession>
<organism evidence="1 2">
    <name type="scientific">Caenorhabditis nigoni</name>
    <dbReference type="NCBI Taxonomy" id="1611254"/>
    <lineage>
        <taxon>Eukaryota</taxon>
        <taxon>Metazoa</taxon>
        <taxon>Ecdysozoa</taxon>
        <taxon>Nematoda</taxon>
        <taxon>Chromadorea</taxon>
        <taxon>Rhabditida</taxon>
        <taxon>Rhabditina</taxon>
        <taxon>Rhabditomorpha</taxon>
        <taxon>Rhabditoidea</taxon>
        <taxon>Rhabditidae</taxon>
        <taxon>Peloderinae</taxon>
        <taxon>Caenorhabditis</taxon>
    </lineage>
</organism>
<dbReference type="Proteomes" id="UP000230233">
    <property type="component" value="Chromosome X"/>
</dbReference>
<sequence>MLLKTNLVQYLAAYQQQLLARPGIILLPPNCCVHVFEQLGNQSISSPRPMRCEIPPTSPKPVEGVCDLQRRLWAACRCMNKRIYRNGIPMFGWLFLCNMANGGIAMSVMKCPIDGFRFYMKKFEGSQKDARQSVTPGKSVPPPHGSVFNIHVHQEIIENIAEYENCVSAYLFSRDT</sequence>
<keyword evidence="2" id="KW-1185">Reference proteome</keyword>
<dbReference type="EMBL" id="PDUG01000006">
    <property type="protein sequence ID" value="PIC20074.1"/>
    <property type="molecule type" value="Genomic_DNA"/>
</dbReference>
<name>A0A2G5SY75_9PELO</name>